<evidence type="ECO:0000313" key="4">
    <source>
        <dbReference type="Proteomes" id="UP000267517"/>
    </source>
</evidence>
<accession>A0A250KNY8</accession>
<protein>
    <recommendedName>
        <fullName evidence="2">T6SS Phospholipase effector Tle1-like catalytic domain-containing protein</fullName>
    </recommendedName>
</protein>
<organism evidence="3 4">
    <name type="scientific">Prevotella melaninogenica</name>
    <dbReference type="NCBI Taxonomy" id="28132"/>
    <lineage>
        <taxon>Bacteria</taxon>
        <taxon>Pseudomonadati</taxon>
        <taxon>Bacteroidota</taxon>
        <taxon>Bacteroidia</taxon>
        <taxon>Bacteroidales</taxon>
        <taxon>Prevotellaceae</taxon>
        <taxon>Prevotella</taxon>
    </lineage>
</organism>
<feature type="compositionally biased region" description="Basic and acidic residues" evidence="1">
    <location>
        <begin position="103"/>
        <end position="112"/>
    </location>
</feature>
<sequence length="492" mass="55149">MVGYTNRLCVVGIDTAKGSDVQYMDLTIGVFFDGTLNSKYNTKWKSVAGNGKDNSYNNDYTNVVKLWRGYNSNNSTSYKVYIEGVGTESPLSLNRNASSSKKYAKEKDTIDRDDNEPLVSSQNTDSLFGAGLGMGVTGINAKIHRACMLINNIVSKACSNKRKKLRILTLDVFGFSRGAASARSFVSGIYSLTKQRSKEAGSYNVSLSSWLSVYSSPQKPTINVRFLGLYDTVSSYGYFIDDDVAELSLGIPSGEPNVKYIVQLSAADEYREKFPLTNIRSAGARGREIILPGAHSDIGGGYCSVETERMYSSLQKSWFGRESYFHGDLKCRGNKTYDELVAEGWLPMGWNQPIYNLDKYGRSFVTYNKFRKVKNDYARIPLYVMYELSNLKGIPYKATMINGDSTINGNYIYLNLLRNMILSKVRNNQPLYVKTINKKNQDGLVFMGNQADLELIKRNRYEFMHLSVDGTFPAGGAEDNNIRKIIDDTVMK</sequence>
<gene>
    <name evidence="3" type="ORF">PMEL_200128</name>
</gene>
<dbReference type="RefSeq" id="WP_120174778.1">
    <property type="nucleotide sequence ID" value="NZ_AP018050.1"/>
</dbReference>
<dbReference type="EMBL" id="AP018050">
    <property type="protein sequence ID" value="BBA29613.1"/>
    <property type="molecule type" value="Genomic_DNA"/>
</dbReference>
<evidence type="ECO:0000259" key="2">
    <source>
        <dbReference type="Pfam" id="PF09994"/>
    </source>
</evidence>
<dbReference type="OrthoDB" id="4378831at2"/>
<feature type="region of interest" description="Disordered" evidence="1">
    <location>
        <begin position="96"/>
        <end position="122"/>
    </location>
</feature>
<feature type="domain" description="T6SS Phospholipase effector Tle1-like catalytic" evidence="2">
    <location>
        <begin position="214"/>
        <end position="318"/>
    </location>
</feature>
<evidence type="ECO:0000313" key="3">
    <source>
        <dbReference type="EMBL" id="BBA29613.1"/>
    </source>
</evidence>
<dbReference type="Proteomes" id="UP000267517">
    <property type="component" value="Chromosome II"/>
</dbReference>
<dbReference type="PANTHER" id="PTHR33840">
    <property type="match status" value="1"/>
</dbReference>
<evidence type="ECO:0000256" key="1">
    <source>
        <dbReference type="SAM" id="MobiDB-lite"/>
    </source>
</evidence>
<proteinExistence type="predicted"/>
<dbReference type="Pfam" id="PF09994">
    <property type="entry name" value="T6SS_Tle1-like_cat"/>
    <property type="match status" value="1"/>
</dbReference>
<dbReference type="AlphaFoldDB" id="A0A250KNY8"/>
<dbReference type="InterPro" id="IPR018712">
    <property type="entry name" value="Tle1-like_cat"/>
</dbReference>
<name>A0A250KNY8_9BACT</name>
<reference evidence="3 4" key="1">
    <citation type="submission" date="2017-05" db="EMBL/GenBank/DDBJ databases">
        <title>whole genome sequence of Prevotella melaninogenica GAI 07411.</title>
        <authorList>
            <person name="Kondo Y."/>
            <person name="Hoshino T."/>
        </authorList>
    </citation>
    <scope>NUCLEOTIDE SEQUENCE [LARGE SCALE GENOMIC DNA]</scope>
    <source>
        <strain evidence="3 4">GAI 07411</strain>
    </source>
</reference>
<dbReference type="PANTHER" id="PTHR33840:SF1">
    <property type="entry name" value="TLE1 PHOSPHOLIPASE DOMAIN-CONTAINING PROTEIN"/>
    <property type="match status" value="1"/>
</dbReference>